<protein>
    <submittedName>
        <fullName evidence="2">Uncharacterized protein</fullName>
    </submittedName>
</protein>
<keyword evidence="3" id="KW-1185">Reference proteome</keyword>
<dbReference type="AlphaFoldDB" id="A0A8S3VJT6"/>
<name>A0A8S3VJT6_MYTED</name>
<organism evidence="2 3">
    <name type="scientific">Mytilus edulis</name>
    <name type="common">Blue mussel</name>
    <dbReference type="NCBI Taxonomy" id="6550"/>
    <lineage>
        <taxon>Eukaryota</taxon>
        <taxon>Metazoa</taxon>
        <taxon>Spiralia</taxon>
        <taxon>Lophotrochozoa</taxon>
        <taxon>Mollusca</taxon>
        <taxon>Bivalvia</taxon>
        <taxon>Autobranchia</taxon>
        <taxon>Pteriomorphia</taxon>
        <taxon>Mytilida</taxon>
        <taxon>Mytiloidea</taxon>
        <taxon>Mytilidae</taxon>
        <taxon>Mytilinae</taxon>
        <taxon>Mytilus</taxon>
    </lineage>
</organism>
<dbReference type="EMBL" id="CAJPWZ010003188">
    <property type="protein sequence ID" value="CAG2253896.1"/>
    <property type="molecule type" value="Genomic_DNA"/>
</dbReference>
<gene>
    <name evidence="2" type="ORF">MEDL_65403</name>
</gene>
<feature type="coiled-coil region" evidence="1">
    <location>
        <begin position="2"/>
        <end position="40"/>
    </location>
</feature>
<keyword evidence="1" id="KW-0175">Coiled coil</keyword>
<reference evidence="2" key="1">
    <citation type="submission" date="2021-03" db="EMBL/GenBank/DDBJ databases">
        <authorList>
            <person name="Bekaert M."/>
        </authorList>
    </citation>
    <scope>NUCLEOTIDE SEQUENCE</scope>
</reference>
<accession>A0A8S3VJT6</accession>
<dbReference type="OrthoDB" id="10416092at2759"/>
<sequence>MREQHIKEIKQIRVEINNHLDNLEKQILEELREKECQYKESIRKVLLPVKERETIITQCQLNFKNIQEHASELQTYIGMRDLEVTVDENEQYLQLLIDTKGFGHLDLVYKVDTNVQTILNNVKSFGSIEIKNHISHDSNIELTRAKDKQAQIQVAADRKTVNNVKLILQKTITTNVNSVRGCCMSRNGNIGFTNHSFKKSLNVFKSDGTLKYATSDYLSFGFDIIFVDDSNVAITSGNESKETGIYIINIENRSKIKFINLPGCSYGITRDHDSLFVCVKGRGIYKVNSADYTISHVISCELPWGSYVSVFNKKIYFTNGDDNSVAVVTTMGHVFGLLKLIKF</sequence>
<dbReference type="Proteomes" id="UP000683360">
    <property type="component" value="Unassembled WGS sequence"/>
</dbReference>
<evidence type="ECO:0000313" key="2">
    <source>
        <dbReference type="EMBL" id="CAG2253896.1"/>
    </source>
</evidence>
<dbReference type="SUPFAM" id="SSF63829">
    <property type="entry name" value="Calcium-dependent phosphotriesterase"/>
    <property type="match status" value="1"/>
</dbReference>
<comment type="caution">
    <text evidence="2">The sequence shown here is derived from an EMBL/GenBank/DDBJ whole genome shotgun (WGS) entry which is preliminary data.</text>
</comment>
<evidence type="ECO:0000313" key="3">
    <source>
        <dbReference type="Proteomes" id="UP000683360"/>
    </source>
</evidence>
<evidence type="ECO:0000256" key="1">
    <source>
        <dbReference type="SAM" id="Coils"/>
    </source>
</evidence>
<proteinExistence type="predicted"/>